<sequence length="326" mass="35606">MTLPAIHTNGVSLDELIALPCFKAIEEVQAITSGYSQSCVKVIDNGQAYFVKKFADGNSSIEQTCRNERLFSVAAGKAGISPRVLYQDARYLVCDYIEGELLSASDLPTEEKLGFALALMTSCHQLDVAIPILDMVAVITELTSALTGSDGAGGRLNGAQQSLIKTLTGTITAGITPGPLFPCHGDINFSNILLTTQPGNSARKIRTKAAWLIDFECCALAEKEFDLAMLIAVNEIPHPKMLALLEQRQLGAFLDHGQYSNKLRLYLAFCYLINALWYLVYQLESGDKQFAPLAQRQFALLDELALVDGSFAELFADFYPENEISC</sequence>
<organism evidence="2 3">
    <name type="scientific">Thalassomonas viridans</name>
    <dbReference type="NCBI Taxonomy" id="137584"/>
    <lineage>
        <taxon>Bacteria</taxon>
        <taxon>Pseudomonadati</taxon>
        <taxon>Pseudomonadota</taxon>
        <taxon>Gammaproteobacteria</taxon>
        <taxon>Alteromonadales</taxon>
        <taxon>Colwelliaceae</taxon>
        <taxon>Thalassomonas</taxon>
    </lineage>
</organism>
<dbReference type="EMBL" id="CP059733">
    <property type="protein sequence ID" value="WDE03072.1"/>
    <property type="molecule type" value="Genomic_DNA"/>
</dbReference>
<evidence type="ECO:0000259" key="1">
    <source>
        <dbReference type="Pfam" id="PF01636"/>
    </source>
</evidence>
<dbReference type="RefSeq" id="WP_084724076.1">
    <property type="nucleotide sequence ID" value="NZ_CP059733.1"/>
</dbReference>
<evidence type="ECO:0000313" key="2">
    <source>
        <dbReference type="EMBL" id="WDE03072.1"/>
    </source>
</evidence>
<dbReference type="InterPro" id="IPR011009">
    <property type="entry name" value="Kinase-like_dom_sf"/>
</dbReference>
<proteinExistence type="predicted"/>
<reference evidence="2 3" key="2">
    <citation type="journal article" date="2022" name="Mar. Drugs">
        <title>Bioassay-Guided Fractionation Leads to the Detection of Cholic Acid Generated by the Rare Thalassomonas sp.</title>
        <authorList>
            <person name="Pheiffer F."/>
            <person name="Schneider Y.K."/>
            <person name="Hansen E.H."/>
            <person name="Andersen J.H."/>
            <person name="Isaksson J."/>
            <person name="Busche T."/>
            <person name="R C."/>
            <person name="Kalinowski J."/>
            <person name="Zyl L.V."/>
            <person name="Trindade M."/>
        </authorList>
    </citation>
    <scope>NUCLEOTIDE SEQUENCE [LARGE SCALE GENOMIC DNA]</scope>
    <source>
        <strain evidence="2 3">XOM25</strain>
    </source>
</reference>
<gene>
    <name evidence="2" type="ORF">SG34_016735</name>
</gene>
<dbReference type="AlphaFoldDB" id="A0AAF0C587"/>
<name>A0AAF0C587_9GAMM</name>
<dbReference type="Proteomes" id="UP000032352">
    <property type="component" value="Chromosome"/>
</dbReference>
<reference evidence="2 3" key="1">
    <citation type="journal article" date="2015" name="Genome Announc.">
        <title>Draft Genome Sequences of Marine Isolates of Thalassomonas viridans and Thalassomonas actiniarum.</title>
        <authorList>
            <person name="Olonade I."/>
            <person name="van Zyl L.J."/>
            <person name="Trindade M."/>
        </authorList>
    </citation>
    <scope>NUCLEOTIDE SEQUENCE [LARGE SCALE GENOMIC DNA]</scope>
    <source>
        <strain evidence="2 3">XOM25</strain>
    </source>
</reference>
<dbReference type="SUPFAM" id="SSF56112">
    <property type="entry name" value="Protein kinase-like (PK-like)"/>
    <property type="match status" value="1"/>
</dbReference>
<accession>A0AAF0C587</accession>
<dbReference type="KEGG" id="tvd:SG34_016735"/>
<evidence type="ECO:0000313" key="3">
    <source>
        <dbReference type="Proteomes" id="UP000032352"/>
    </source>
</evidence>
<protein>
    <submittedName>
        <fullName evidence="2">Phosphotransferase</fullName>
    </submittedName>
</protein>
<dbReference type="InterPro" id="IPR002575">
    <property type="entry name" value="Aminoglycoside_PTrfase"/>
</dbReference>
<dbReference type="Pfam" id="PF01636">
    <property type="entry name" value="APH"/>
    <property type="match status" value="1"/>
</dbReference>
<feature type="domain" description="Aminoglycoside phosphotransferase" evidence="1">
    <location>
        <begin position="28"/>
        <end position="240"/>
    </location>
</feature>
<keyword evidence="3" id="KW-1185">Reference proteome</keyword>
<dbReference type="Gene3D" id="3.90.1200.10">
    <property type="match status" value="1"/>
</dbReference>